<dbReference type="Gene3D" id="3.40.50.1820">
    <property type="entry name" value="alpha/beta hydrolase"/>
    <property type="match status" value="1"/>
</dbReference>
<dbReference type="InterPro" id="IPR000073">
    <property type="entry name" value="AB_hydrolase_1"/>
</dbReference>
<dbReference type="PRINTS" id="PR00111">
    <property type="entry name" value="ABHYDROLASE"/>
</dbReference>
<dbReference type="Pfam" id="PF12697">
    <property type="entry name" value="Abhydrolase_6"/>
    <property type="match status" value="1"/>
</dbReference>
<dbReference type="SUPFAM" id="SSF53474">
    <property type="entry name" value="alpha/beta-Hydrolases"/>
    <property type="match status" value="1"/>
</dbReference>
<evidence type="ECO:0000313" key="3">
    <source>
        <dbReference type="Proteomes" id="UP001601444"/>
    </source>
</evidence>
<protein>
    <submittedName>
        <fullName evidence="2">Alpha/beta fold hydrolase</fullName>
    </submittedName>
</protein>
<reference evidence="2 3" key="1">
    <citation type="submission" date="2024-10" db="EMBL/GenBank/DDBJ databases">
        <title>The Natural Products Discovery Center: Release of the First 8490 Sequenced Strains for Exploring Actinobacteria Biosynthetic Diversity.</title>
        <authorList>
            <person name="Kalkreuter E."/>
            <person name="Kautsar S.A."/>
            <person name="Yang D."/>
            <person name="Bader C.D."/>
            <person name="Teijaro C.N."/>
            <person name="Fluegel L."/>
            <person name="Davis C.M."/>
            <person name="Simpson J.R."/>
            <person name="Lauterbach L."/>
            <person name="Steele A.D."/>
            <person name="Gui C."/>
            <person name="Meng S."/>
            <person name="Li G."/>
            <person name="Viehrig K."/>
            <person name="Ye F."/>
            <person name="Su P."/>
            <person name="Kiefer A.F."/>
            <person name="Nichols A."/>
            <person name="Cepeda A.J."/>
            <person name="Yan W."/>
            <person name="Fan B."/>
            <person name="Jiang Y."/>
            <person name="Adhikari A."/>
            <person name="Zheng C.-J."/>
            <person name="Schuster L."/>
            <person name="Cowan T.M."/>
            <person name="Smanski M.J."/>
            <person name="Chevrette M.G."/>
            <person name="De Carvalho L.P.S."/>
            <person name="Shen B."/>
        </authorList>
    </citation>
    <scope>NUCLEOTIDE SEQUENCE [LARGE SCALE GENOMIC DNA]</scope>
    <source>
        <strain evidence="2 3">NPDC004045</strain>
    </source>
</reference>
<dbReference type="GO" id="GO:0016787">
    <property type="term" value="F:hydrolase activity"/>
    <property type="evidence" value="ECO:0007669"/>
    <property type="project" value="UniProtKB-KW"/>
</dbReference>
<dbReference type="PANTHER" id="PTHR43689:SF8">
    <property type="entry name" value="ALPHA_BETA-HYDROLASES SUPERFAMILY PROTEIN"/>
    <property type="match status" value="1"/>
</dbReference>
<proteinExistence type="predicted"/>
<keyword evidence="2" id="KW-0378">Hydrolase</keyword>
<comment type="caution">
    <text evidence="2">The sequence shown here is derived from an EMBL/GenBank/DDBJ whole genome shotgun (WGS) entry which is preliminary data.</text>
</comment>
<organism evidence="2 3">
    <name type="scientific">Nocardia thailandica</name>
    <dbReference type="NCBI Taxonomy" id="257275"/>
    <lineage>
        <taxon>Bacteria</taxon>
        <taxon>Bacillati</taxon>
        <taxon>Actinomycetota</taxon>
        <taxon>Actinomycetes</taxon>
        <taxon>Mycobacteriales</taxon>
        <taxon>Nocardiaceae</taxon>
        <taxon>Nocardia</taxon>
    </lineage>
</organism>
<dbReference type="EMBL" id="JBIAMX010000010">
    <property type="protein sequence ID" value="MFF0544628.1"/>
    <property type="molecule type" value="Genomic_DNA"/>
</dbReference>
<keyword evidence="3" id="KW-1185">Reference proteome</keyword>
<sequence length="260" mass="26940">MSVTLHDQGTGALPALVLIHGIPGSIHWFGALAERLGEFRVIRVDTSGQGAGGAPLDSAARTAEVVEALAALELPACVVVGHSFGAELALGVAAALPGVRGAVVIGQSPDYTGARVPTWAAGVVRPSVIRFAQRWTPAPLVRLGNRSGFGPGFRAATVAGLADLVVADFRAVQPAGLHYALSARGAEFAADPLDARVARLGLPVLVVHGRHDRLYDCARAADRYAAAGARVHIVEEAGHSPQVERPDEVAAVIRDFLTTL</sequence>
<dbReference type="InterPro" id="IPR029058">
    <property type="entry name" value="AB_hydrolase_fold"/>
</dbReference>
<accession>A0ABW6PQL1</accession>
<evidence type="ECO:0000259" key="1">
    <source>
        <dbReference type="Pfam" id="PF12697"/>
    </source>
</evidence>
<name>A0ABW6PQL1_9NOCA</name>
<dbReference type="RefSeq" id="WP_387701155.1">
    <property type="nucleotide sequence ID" value="NZ_JBIAMX010000010.1"/>
</dbReference>
<evidence type="ECO:0000313" key="2">
    <source>
        <dbReference type="EMBL" id="MFF0544628.1"/>
    </source>
</evidence>
<dbReference type="Proteomes" id="UP001601444">
    <property type="component" value="Unassembled WGS sequence"/>
</dbReference>
<feature type="domain" description="AB hydrolase-1" evidence="1">
    <location>
        <begin position="16"/>
        <end position="252"/>
    </location>
</feature>
<gene>
    <name evidence="2" type="ORF">ACFYTF_17510</name>
</gene>
<dbReference type="PANTHER" id="PTHR43689">
    <property type="entry name" value="HYDROLASE"/>
    <property type="match status" value="1"/>
</dbReference>